<gene>
    <name evidence="1" type="ORF">QFC24_002121</name>
</gene>
<dbReference type="Proteomes" id="UP001234202">
    <property type="component" value="Unassembled WGS sequence"/>
</dbReference>
<reference evidence="1" key="1">
    <citation type="submission" date="2023-04" db="EMBL/GenBank/DDBJ databases">
        <title>Draft Genome sequencing of Naganishia species isolated from polar environments using Oxford Nanopore Technology.</title>
        <authorList>
            <person name="Leo P."/>
            <person name="Venkateswaran K."/>
        </authorList>
    </citation>
    <scope>NUCLEOTIDE SEQUENCE</scope>
    <source>
        <strain evidence="1">DBVPG 5303</strain>
    </source>
</reference>
<accession>A0ACC2XQU4</accession>
<sequence>MGKALTLDDFHFLTRIGKGQFGKVDAVRLIQNGQVYALKTIEKTKVARAGQSLDIDLEKDILVRASVARENGYTEWMPTPRLLATFASPNCVHFAVSFADCGTLWDLFCSSTDNKSRLESERKWTQQEETETLFGSASQVESAGLNSLFHSTNGSSTLSAGAHRLSEGIFLFYARQLVLALQWLHEEAAIAHRDVKPENVLLTSDGRAVICDFGSAARLSSHRDGTENSDDLEEARFPNAKQNPAASSEDLWTEPRYVPLSACQTLHGTADYIAPEVLQTYEQFLVDSDSFMEDRSGSTANEISKKAYDASVDWWSFGAMCYEMIAGLPPFYAKTVQETYGMIVSCKPVQIPHDSGFSEKMTDFLTLLLLPAEERLGRLGPEQVKRHALFTNTDWDAVRNNERSCRPSGFENPNPLRLSSTNSTDMPSIYQDDSLPIHFSTLHMSPSGAMPTWADDYGTHTRPAGSSLDPCSDDQESSTAKPWLGLQALQLPAFRSDDHQWDNWNWVAQDIVSPPPEASVKEVDGGVKPVPAEAYPRLPIRDRLKRESTPDRVQPSQTLRQTHGKGFPDHIESPIALSSRFKTPARGFPGVSDAVQLEPMPLSAPRTMPRTITRGTGEKMIIMSGKRAFKLMVKCVEASAKKKISASGRKTANAKNVTAGPDALHPAYMPNNIGGTASGHRKRSFLAKLQALDIGDSYLNQDLSSIDDPVHTAAWTGQCPQESIHQNASNALEHPQSRASAQVPPSGLVAGGFEAFVADLRGSAPSSGFQSSPRPSYGTAMISYSSDTSDTSSITDDERSDVVLPAIISSDVQTVATTTHGEAPVRLLSSSKQTSVVPKRMERDELLARLFPTFSANNSAQTGHLEISDMPHSINKREEHCADSRDVDKANIVDKSPMTATLSLVGKRYEKARTESVTESSPTVVIKGLVGQHEQMKRSLARLERKTQQMKLQMKQRSEVDREISGVQAVTSAARKSAM</sequence>
<evidence type="ECO:0000313" key="2">
    <source>
        <dbReference type="Proteomes" id="UP001234202"/>
    </source>
</evidence>
<protein>
    <submittedName>
        <fullName evidence="1">Uncharacterized protein</fullName>
    </submittedName>
</protein>
<evidence type="ECO:0000313" key="1">
    <source>
        <dbReference type="EMBL" id="KAJ9126383.1"/>
    </source>
</evidence>
<proteinExistence type="predicted"/>
<dbReference type="EMBL" id="JASBWV010000005">
    <property type="protein sequence ID" value="KAJ9126383.1"/>
    <property type="molecule type" value="Genomic_DNA"/>
</dbReference>
<keyword evidence="2" id="KW-1185">Reference proteome</keyword>
<organism evidence="1 2">
    <name type="scientific">Naganishia onofrii</name>
    <dbReference type="NCBI Taxonomy" id="1851511"/>
    <lineage>
        <taxon>Eukaryota</taxon>
        <taxon>Fungi</taxon>
        <taxon>Dikarya</taxon>
        <taxon>Basidiomycota</taxon>
        <taxon>Agaricomycotina</taxon>
        <taxon>Tremellomycetes</taxon>
        <taxon>Filobasidiales</taxon>
        <taxon>Filobasidiaceae</taxon>
        <taxon>Naganishia</taxon>
    </lineage>
</organism>
<name>A0ACC2XQU4_9TREE</name>
<comment type="caution">
    <text evidence="1">The sequence shown here is derived from an EMBL/GenBank/DDBJ whole genome shotgun (WGS) entry which is preliminary data.</text>
</comment>